<dbReference type="Proteomes" id="UP000063919">
    <property type="component" value="Chromosome"/>
</dbReference>
<organism evidence="1 2">
    <name type="scientific">Spiroplasma cantharicola</name>
    <dbReference type="NCBI Taxonomy" id="362837"/>
    <lineage>
        <taxon>Bacteria</taxon>
        <taxon>Bacillati</taxon>
        <taxon>Mycoplasmatota</taxon>
        <taxon>Mollicutes</taxon>
        <taxon>Entomoplasmatales</taxon>
        <taxon>Spiroplasmataceae</taxon>
        <taxon>Spiroplasma</taxon>
    </lineage>
</organism>
<evidence type="ECO:0000313" key="1">
    <source>
        <dbReference type="EMBL" id="ALD66365.1"/>
    </source>
</evidence>
<protein>
    <submittedName>
        <fullName evidence="1">Uncharacterized protein</fullName>
    </submittedName>
</protein>
<keyword evidence="2" id="KW-1185">Reference proteome</keyword>
<dbReference type="AlphaFoldDB" id="A0A0M4KCE6"/>
<sequence>MSIVKIEGNAFFDYEEIKRNDILERIWEIYRNLPNNVGSIFKLDELKSRKDILFF</sequence>
<dbReference type="EMBL" id="CP012622">
    <property type="protein sequence ID" value="ALD66365.1"/>
    <property type="molecule type" value="Genomic_DNA"/>
</dbReference>
<evidence type="ECO:0000313" key="2">
    <source>
        <dbReference type="Proteomes" id="UP000063919"/>
    </source>
</evidence>
<dbReference type="RefSeq" id="WP_158500854.1">
    <property type="nucleotide sequence ID" value="NZ_CP012622.1"/>
</dbReference>
<proteinExistence type="predicted"/>
<dbReference type="PATRIC" id="fig|362837.3.peg.468"/>
<dbReference type="STRING" id="362837.SCANT_v1c04590"/>
<dbReference type="KEGG" id="scj:SCANT_v1c04590"/>
<reference evidence="1 2" key="1">
    <citation type="journal article" date="2015" name="Genome Announc.">
        <title>Complete Genome Sequence of Spiroplasma cantharicola CC-1T (DSM 21588), a Bacterium Isolated from Soldier Beetle (Cantharis carolinus).</title>
        <authorList>
            <person name="Lo W.S."/>
            <person name="Liu P.Y."/>
            <person name="Kuo C.H."/>
        </authorList>
    </citation>
    <scope>NUCLEOTIDE SEQUENCE [LARGE SCALE GENOMIC DNA]</scope>
    <source>
        <strain evidence="1 2">CC-1</strain>
    </source>
</reference>
<name>A0A0M4KCE6_9MOLU</name>
<accession>A0A0M4KCE6</accession>
<gene>
    <name evidence="1" type="ORF">SCANT_v1c04590</name>
</gene>